<dbReference type="InterPro" id="IPR029056">
    <property type="entry name" value="Ribokinase-like"/>
</dbReference>
<evidence type="ECO:0000256" key="1">
    <source>
        <dbReference type="ARBA" id="ARBA00022679"/>
    </source>
</evidence>
<evidence type="ECO:0000313" key="6">
    <source>
        <dbReference type="Proteomes" id="UP001157161"/>
    </source>
</evidence>
<keyword evidence="2 5" id="KW-0418">Kinase</keyword>
<dbReference type="AlphaFoldDB" id="A0AA37XGX7"/>
<protein>
    <submittedName>
        <fullName evidence="5">Kinase</fullName>
    </submittedName>
</protein>
<name>A0AA37XGX7_9MICO</name>
<comment type="caution">
    <text evidence="5">The sequence shown here is derived from an EMBL/GenBank/DDBJ whole genome shotgun (WGS) entry which is preliminary data.</text>
</comment>
<dbReference type="Pfam" id="PF00294">
    <property type="entry name" value="PfkB"/>
    <property type="match status" value="1"/>
</dbReference>
<keyword evidence="6" id="KW-1185">Reference proteome</keyword>
<dbReference type="PROSITE" id="PS00584">
    <property type="entry name" value="PFKB_KINASES_2"/>
    <property type="match status" value="1"/>
</dbReference>
<keyword evidence="1" id="KW-0808">Transferase</keyword>
<dbReference type="RefSeq" id="WP_284251406.1">
    <property type="nucleotide sequence ID" value="NZ_BSUM01000001.1"/>
</dbReference>
<dbReference type="Proteomes" id="UP001157161">
    <property type="component" value="Unassembled WGS sequence"/>
</dbReference>
<evidence type="ECO:0000256" key="2">
    <source>
        <dbReference type="ARBA" id="ARBA00022777"/>
    </source>
</evidence>
<dbReference type="InterPro" id="IPR002173">
    <property type="entry name" value="Carboh/pur_kinase_PfkB_CS"/>
</dbReference>
<proteinExistence type="predicted"/>
<reference evidence="5" key="2">
    <citation type="submission" date="2023-02" db="EMBL/GenBank/DDBJ databases">
        <authorList>
            <person name="Sun Q."/>
            <person name="Mori K."/>
        </authorList>
    </citation>
    <scope>NUCLEOTIDE SEQUENCE</scope>
    <source>
        <strain evidence="5">NBRC 112290</strain>
    </source>
</reference>
<dbReference type="SUPFAM" id="SSF53613">
    <property type="entry name" value="Ribokinase-like"/>
    <property type="match status" value="1"/>
</dbReference>
<reference evidence="5" key="1">
    <citation type="journal article" date="2014" name="Int. J. Syst. Evol. Microbiol.">
        <title>Complete genome sequence of Corynebacterium casei LMG S-19264T (=DSM 44701T), isolated from a smear-ripened cheese.</title>
        <authorList>
            <consortium name="US DOE Joint Genome Institute (JGI-PGF)"/>
            <person name="Walter F."/>
            <person name="Albersmeier A."/>
            <person name="Kalinowski J."/>
            <person name="Ruckert C."/>
        </authorList>
    </citation>
    <scope>NUCLEOTIDE SEQUENCE</scope>
    <source>
        <strain evidence="5">NBRC 112290</strain>
    </source>
</reference>
<evidence type="ECO:0000313" key="5">
    <source>
        <dbReference type="EMBL" id="GMA32722.1"/>
    </source>
</evidence>
<dbReference type="InterPro" id="IPR011611">
    <property type="entry name" value="PfkB_dom"/>
</dbReference>
<sequence length="301" mass="30395">MPTPPRPPRGLFVGLATLDVAHHVDRAPGPDEKVTATATHLSAGGPAANAAVTFAALGGRATLLTALGASAAAQLVRADLERHGVTVLDTTPDARTDPPVSAATVQTATGRRSVVGSDAVASDAPPPPDLAALAAAVDVVLLDGHHPRLAIAAAASARAAGTPVVLDLGRWKPVMAELVPAADHVVASADARAPGTHDVDDSARELSRLGAPVVVVTRGDDPVSWWAADDDHGDAPVPAVRAVDTLGAGDAFHGAYAHAVARGQEVPDAVVHAVEVASLRVQHTGPRAWLAHLPATPEAAR</sequence>
<feature type="domain" description="Carbohydrate kinase PfkB" evidence="4">
    <location>
        <begin position="12"/>
        <end position="288"/>
    </location>
</feature>
<dbReference type="PANTHER" id="PTHR42774:SF3">
    <property type="entry name" value="KETOHEXOKINASE"/>
    <property type="match status" value="1"/>
</dbReference>
<feature type="region of interest" description="Disordered" evidence="3">
    <location>
        <begin position="89"/>
        <end position="109"/>
    </location>
</feature>
<dbReference type="EMBL" id="BSUM01000001">
    <property type="protein sequence ID" value="GMA32722.1"/>
    <property type="molecule type" value="Genomic_DNA"/>
</dbReference>
<dbReference type="PANTHER" id="PTHR42774">
    <property type="entry name" value="PHOSPHOTRANSFERASE SYSTEM TRANSPORT PROTEIN"/>
    <property type="match status" value="1"/>
</dbReference>
<evidence type="ECO:0000256" key="3">
    <source>
        <dbReference type="SAM" id="MobiDB-lite"/>
    </source>
</evidence>
<organism evidence="5 6">
    <name type="scientific">Litorihabitans aurantiacus</name>
    <dbReference type="NCBI Taxonomy" id="1930061"/>
    <lineage>
        <taxon>Bacteria</taxon>
        <taxon>Bacillati</taxon>
        <taxon>Actinomycetota</taxon>
        <taxon>Actinomycetes</taxon>
        <taxon>Micrococcales</taxon>
        <taxon>Beutenbergiaceae</taxon>
        <taxon>Litorihabitans</taxon>
    </lineage>
</organism>
<gene>
    <name evidence="5" type="ORF">GCM10025875_27140</name>
</gene>
<evidence type="ECO:0000259" key="4">
    <source>
        <dbReference type="Pfam" id="PF00294"/>
    </source>
</evidence>
<dbReference type="InterPro" id="IPR052562">
    <property type="entry name" value="Ketohexokinase-related"/>
</dbReference>
<accession>A0AA37XGX7</accession>
<dbReference type="Gene3D" id="3.40.1190.20">
    <property type="match status" value="1"/>
</dbReference>
<dbReference type="GO" id="GO:0016301">
    <property type="term" value="F:kinase activity"/>
    <property type="evidence" value="ECO:0007669"/>
    <property type="project" value="UniProtKB-KW"/>
</dbReference>